<organism evidence="1 2">
    <name type="scientific">Vulgatibacter incomptus</name>
    <dbReference type="NCBI Taxonomy" id="1391653"/>
    <lineage>
        <taxon>Bacteria</taxon>
        <taxon>Pseudomonadati</taxon>
        <taxon>Myxococcota</taxon>
        <taxon>Myxococcia</taxon>
        <taxon>Myxococcales</taxon>
        <taxon>Cystobacterineae</taxon>
        <taxon>Vulgatibacteraceae</taxon>
        <taxon>Vulgatibacter</taxon>
    </lineage>
</organism>
<dbReference type="Proteomes" id="UP000055590">
    <property type="component" value="Chromosome"/>
</dbReference>
<dbReference type="AlphaFoldDB" id="A0A0K1PDJ0"/>
<gene>
    <name evidence="1" type="ORF">AKJ08_1995</name>
</gene>
<dbReference type="KEGG" id="vin:AKJ08_1995"/>
<name>A0A0K1PDJ0_9BACT</name>
<evidence type="ECO:0000313" key="1">
    <source>
        <dbReference type="EMBL" id="AKU91608.1"/>
    </source>
</evidence>
<dbReference type="OrthoDB" id="5521014at2"/>
<reference evidence="1 2" key="1">
    <citation type="submission" date="2015-08" db="EMBL/GenBank/DDBJ databases">
        <authorList>
            <person name="Babu N.S."/>
            <person name="Beckwith C.J."/>
            <person name="Beseler K.G."/>
            <person name="Brison A."/>
            <person name="Carone J.V."/>
            <person name="Caskin T.P."/>
            <person name="Diamond M."/>
            <person name="Durham M.E."/>
            <person name="Foxe J.M."/>
            <person name="Go M."/>
            <person name="Henderson B.A."/>
            <person name="Jones I.B."/>
            <person name="McGettigan J.A."/>
            <person name="Micheletti S.J."/>
            <person name="Nasrallah M.E."/>
            <person name="Ortiz D."/>
            <person name="Piller C.R."/>
            <person name="Privatt S.R."/>
            <person name="Schneider S.L."/>
            <person name="Sharp S."/>
            <person name="Smith T.C."/>
            <person name="Stanton J.D."/>
            <person name="Ullery H.E."/>
            <person name="Wilson R.J."/>
            <person name="Serrano M.G."/>
            <person name="Buck G."/>
            <person name="Lee V."/>
            <person name="Wang Y."/>
            <person name="Carvalho R."/>
            <person name="Voegtly L."/>
            <person name="Shi R."/>
            <person name="Duckworth R."/>
            <person name="Johnson A."/>
            <person name="Loviza R."/>
            <person name="Walstead R."/>
            <person name="Shah Z."/>
            <person name="Kiflezghi M."/>
            <person name="Wade K."/>
            <person name="Ball S.L."/>
            <person name="Bradley K.W."/>
            <person name="Asai D.J."/>
            <person name="Bowman C.A."/>
            <person name="Russell D.A."/>
            <person name="Pope W.H."/>
            <person name="Jacobs-Sera D."/>
            <person name="Hendrix R.W."/>
            <person name="Hatfull G.F."/>
        </authorList>
    </citation>
    <scope>NUCLEOTIDE SEQUENCE [LARGE SCALE GENOMIC DNA]</scope>
    <source>
        <strain evidence="1 2">DSM 27710</strain>
    </source>
</reference>
<dbReference type="RefSeq" id="WP_050727510.1">
    <property type="nucleotide sequence ID" value="NZ_CP012332.1"/>
</dbReference>
<evidence type="ECO:0008006" key="3">
    <source>
        <dbReference type="Google" id="ProtNLM"/>
    </source>
</evidence>
<dbReference type="STRING" id="1391653.AKJ08_1995"/>
<keyword evidence="2" id="KW-1185">Reference proteome</keyword>
<dbReference type="EMBL" id="CP012332">
    <property type="protein sequence ID" value="AKU91608.1"/>
    <property type="molecule type" value="Genomic_DNA"/>
</dbReference>
<evidence type="ECO:0000313" key="2">
    <source>
        <dbReference type="Proteomes" id="UP000055590"/>
    </source>
</evidence>
<protein>
    <recommendedName>
        <fullName evidence="3">RNA polymerase sigma factor 70 region 1.1 domain-containing protein</fullName>
    </recommendedName>
</protein>
<sequence>MDVKIGKSHLARKALFRRGVQQRSLSVEEIEEALPPGSLTSAERWLLYYSLRAAEIEIVGDPSDALGLTGLEEEAGEPR</sequence>
<dbReference type="PATRIC" id="fig|1391653.3.peg.2086"/>
<accession>A0A0K1PDJ0</accession>
<proteinExistence type="predicted"/>